<reference evidence="3 4" key="1">
    <citation type="submission" date="2019-03" db="EMBL/GenBank/DDBJ databases">
        <title>First draft genome of Liparis tanakae, snailfish: a comprehensive survey of snailfish specific genes.</title>
        <authorList>
            <person name="Kim W."/>
            <person name="Song I."/>
            <person name="Jeong J.-H."/>
            <person name="Kim D."/>
            <person name="Kim S."/>
            <person name="Ryu S."/>
            <person name="Song J.Y."/>
            <person name="Lee S.K."/>
        </authorList>
    </citation>
    <scope>NUCLEOTIDE SEQUENCE [LARGE SCALE GENOMIC DNA]</scope>
    <source>
        <tissue evidence="3">Muscle</tissue>
    </source>
</reference>
<keyword evidence="2" id="KW-0812">Transmembrane</keyword>
<name>A0A4Z2EKH3_9TELE</name>
<organism evidence="3 4">
    <name type="scientific">Liparis tanakae</name>
    <name type="common">Tanaka's snailfish</name>
    <dbReference type="NCBI Taxonomy" id="230148"/>
    <lineage>
        <taxon>Eukaryota</taxon>
        <taxon>Metazoa</taxon>
        <taxon>Chordata</taxon>
        <taxon>Craniata</taxon>
        <taxon>Vertebrata</taxon>
        <taxon>Euteleostomi</taxon>
        <taxon>Actinopterygii</taxon>
        <taxon>Neopterygii</taxon>
        <taxon>Teleostei</taxon>
        <taxon>Neoteleostei</taxon>
        <taxon>Acanthomorphata</taxon>
        <taxon>Eupercaria</taxon>
        <taxon>Perciformes</taxon>
        <taxon>Cottioidei</taxon>
        <taxon>Cottales</taxon>
        <taxon>Liparidae</taxon>
        <taxon>Liparis</taxon>
    </lineage>
</organism>
<comment type="caution">
    <text evidence="3">The sequence shown here is derived from an EMBL/GenBank/DDBJ whole genome shotgun (WGS) entry which is preliminary data.</text>
</comment>
<proteinExistence type="predicted"/>
<keyword evidence="2" id="KW-0472">Membrane</keyword>
<evidence type="ECO:0000256" key="2">
    <source>
        <dbReference type="SAM" id="Phobius"/>
    </source>
</evidence>
<gene>
    <name evidence="3" type="ORF">EYF80_060899</name>
</gene>
<feature type="compositionally biased region" description="Basic and acidic residues" evidence="1">
    <location>
        <begin position="69"/>
        <end position="81"/>
    </location>
</feature>
<evidence type="ECO:0000313" key="3">
    <source>
        <dbReference type="EMBL" id="TNN28954.1"/>
    </source>
</evidence>
<keyword evidence="2" id="KW-1133">Transmembrane helix</keyword>
<dbReference type="AlphaFoldDB" id="A0A4Z2EKH3"/>
<feature type="region of interest" description="Disordered" evidence="1">
    <location>
        <begin position="1"/>
        <end position="103"/>
    </location>
</feature>
<evidence type="ECO:0000256" key="1">
    <source>
        <dbReference type="SAM" id="MobiDB-lite"/>
    </source>
</evidence>
<evidence type="ECO:0000313" key="4">
    <source>
        <dbReference type="Proteomes" id="UP000314294"/>
    </source>
</evidence>
<feature type="transmembrane region" description="Helical" evidence="2">
    <location>
        <begin position="113"/>
        <end position="134"/>
    </location>
</feature>
<dbReference type="Proteomes" id="UP000314294">
    <property type="component" value="Unassembled WGS sequence"/>
</dbReference>
<keyword evidence="4" id="KW-1185">Reference proteome</keyword>
<sequence>MRKDGLCAHPRVREGITLQPEPQHPRGHEGITLSLMGTPRCDVEPRSAEGEAPIRTPMKHRTSGRSPARYRENVHRPELKMKSRWSPGGAPVEPRWSPGGAPVEPRWSPAPQAWFSSFLVKLFIFILIFFLITLHKK</sequence>
<protein>
    <submittedName>
        <fullName evidence="3">Uncharacterized protein</fullName>
    </submittedName>
</protein>
<dbReference type="EMBL" id="SRLO01006240">
    <property type="protein sequence ID" value="TNN28954.1"/>
    <property type="molecule type" value="Genomic_DNA"/>
</dbReference>
<feature type="compositionally biased region" description="Basic and acidic residues" evidence="1">
    <location>
        <begin position="1"/>
        <end position="14"/>
    </location>
</feature>
<accession>A0A4Z2EKH3</accession>